<organism evidence="1">
    <name type="scientific">Citrobacter amalonaticus</name>
    <dbReference type="NCBI Taxonomy" id="35703"/>
    <lineage>
        <taxon>Bacteria</taxon>
        <taxon>Pseudomonadati</taxon>
        <taxon>Pseudomonadota</taxon>
        <taxon>Gammaproteobacteria</taxon>
        <taxon>Enterobacterales</taxon>
        <taxon>Enterobacteriaceae</taxon>
        <taxon>Citrobacter</taxon>
    </lineage>
</organism>
<dbReference type="RefSeq" id="WP_044253521.1">
    <property type="nucleotide sequence ID" value="NZ_CACRTI010000003.1"/>
</dbReference>
<sequence length="161" mass="18530">MKKLFMRLMYFLLIIFLLGILDLQIFGFVMTDFLSLIRMGDVITYHHTCLLISGIPLMLYTTFAMVRVLFSNDLQYKALPDPFEVWVLGTGALFFAIGFIANFIVLLLFLVSSYHSCPQDNLHDYHVTDVKLCETLVDNRSFFNSHLCTGKQACENYDSKS</sequence>
<reference evidence="1" key="1">
    <citation type="submission" date="2019-11" db="EMBL/GenBank/DDBJ databases">
        <authorList>
            <person name="Feng L."/>
        </authorList>
    </citation>
    <scope>NUCLEOTIDE SEQUENCE</scope>
    <source>
        <strain evidence="1">CAmalonaticusLFYP1</strain>
    </source>
</reference>
<accession>A0A6N2TQM6</accession>
<evidence type="ECO:0000313" key="1">
    <source>
        <dbReference type="EMBL" id="VYT07898.1"/>
    </source>
</evidence>
<dbReference type="AlphaFoldDB" id="A0A6N2TQM6"/>
<proteinExistence type="predicted"/>
<name>A0A6N2TQM6_CITAM</name>
<gene>
    <name evidence="1" type="ORF">CALFYP1_02698</name>
</gene>
<dbReference type="EMBL" id="CACRTI010000003">
    <property type="protein sequence ID" value="VYT07898.1"/>
    <property type="molecule type" value="Genomic_DNA"/>
</dbReference>
<protein>
    <submittedName>
        <fullName evidence="1">Uncharacterized protein</fullName>
    </submittedName>
</protein>